<proteinExistence type="predicted"/>
<evidence type="ECO:0000313" key="2">
    <source>
        <dbReference type="Proteomes" id="UP001172457"/>
    </source>
</evidence>
<dbReference type="Proteomes" id="UP001172457">
    <property type="component" value="Chromosome 5"/>
</dbReference>
<protein>
    <submittedName>
        <fullName evidence="1">Uncharacterized protein</fullName>
    </submittedName>
</protein>
<sequence>MHKRGLRTSWTVHYVDGYFELPSECVKYILIRDKLTETSSMQFYHHISSERMFRSLVEVEKFIKYEIYPPKPRRPNRKCTKTTIMRNL</sequence>
<reference evidence="1" key="1">
    <citation type="submission" date="2023-03" db="EMBL/GenBank/DDBJ databases">
        <title>Chromosome-scale reference genome and RAD-based genetic map of yellow starthistle (Centaurea solstitialis) reveal putative structural variation and QTLs associated with invader traits.</title>
        <authorList>
            <person name="Reatini B."/>
            <person name="Cang F.A."/>
            <person name="Jiang Q."/>
            <person name="Mckibben M.T.W."/>
            <person name="Barker M.S."/>
            <person name="Rieseberg L.H."/>
            <person name="Dlugosch K.M."/>
        </authorList>
    </citation>
    <scope>NUCLEOTIDE SEQUENCE</scope>
    <source>
        <strain evidence="1">CAN-66</strain>
        <tissue evidence="1">Leaf</tissue>
    </source>
</reference>
<evidence type="ECO:0000313" key="1">
    <source>
        <dbReference type="EMBL" id="KAJ9548061.1"/>
    </source>
</evidence>
<accession>A0AA38WGZ9</accession>
<organism evidence="1 2">
    <name type="scientific">Centaurea solstitialis</name>
    <name type="common">yellow star-thistle</name>
    <dbReference type="NCBI Taxonomy" id="347529"/>
    <lineage>
        <taxon>Eukaryota</taxon>
        <taxon>Viridiplantae</taxon>
        <taxon>Streptophyta</taxon>
        <taxon>Embryophyta</taxon>
        <taxon>Tracheophyta</taxon>
        <taxon>Spermatophyta</taxon>
        <taxon>Magnoliopsida</taxon>
        <taxon>eudicotyledons</taxon>
        <taxon>Gunneridae</taxon>
        <taxon>Pentapetalae</taxon>
        <taxon>asterids</taxon>
        <taxon>campanulids</taxon>
        <taxon>Asterales</taxon>
        <taxon>Asteraceae</taxon>
        <taxon>Carduoideae</taxon>
        <taxon>Cardueae</taxon>
        <taxon>Centaureinae</taxon>
        <taxon>Centaurea</taxon>
    </lineage>
</organism>
<name>A0AA38WGZ9_9ASTR</name>
<dbReference type="EMBL" id="JARYMX010000005">
    <property type="protein sequence ID" value="KAJ9548061.1"/>
    <property type="molecule type" value="Genomic_DNA"/>
</dbReference>
<keyword evidence="2" id="KW-1185">Reference proteome</keyword>
<comment type="caution">
    <text evidence="1">The sequence shown here is derived from an EMBL/GenBank/DDBJ whole genome shotgun (WGS) entry which is preliminary data.</text>
</comment>
<dbReference type="AlphaFoldDB" id="A0AA38WGZ9"/>
<gene>
    <name evidence="1" type="ORF">OSB04_020604</name>
</gene>